<dbReference type="Gene3D" id="3.40.50.300">
    <property type="entry name" value="P-loop containing nucleotide triphosphate hydrolases"/>
    <property type="match status" value="1"/>
</dbReference>
<feature type="binding site" evidence="5">
    <location>
        <begin position="14"/>
        <end position="19"/>
    </location>
    <ligand>
        <name>ATP</name>
        <dbReference type="ChEBI" id="CHEBI:30616"/>
    </ligand>
</feature>
<dbReference type="GO" id="GO:0044209">
    <property type="term" value="P:AMP salvage"/>
    <property type="evidence" value="ECO:0007669"/>
    <property type="project" value="UniProtKB-UniRule"/>
</dbReference>
<dbReference type="CDD" id="cd01428">
    <property type="entry name" value="ADK"/>
    <property type="match status" value="1"/>
</dbReference>
<protein>
    <recommendedName>
        <fullName evidence="5 7">Adenylate kinase</fullName>
        <shortName evidence="5">AK</shortName>
        <ecNumber evidence="5 7">2.7.4.3</ecNumber>
    </recommendedName>
    <alternativeName>
        <fullName evidence="5">ATP-AMP transphosphorylase</fullName>
    </alternativeName>
    <alternativeName>
        <fullName evidence="5">ATP:AMP phosphotransferase</fullName>
    </alternativeName>
    <alternativeName>
        <fullName evidence="5">Adenylate monophosphate kinase</fullName>
    </alternativeName>
</protein>
<comment type="function">
    <text evidence="5">Catalyzes the reversible transfer of the terminal phosphate group between ATP and AMP. Plays an important role in cellular energy homeostasis and in adenine nucleotide metabolism.</text>
</comment>
<keyword evidence="3 5" id="KW-0547">Nucleotide-binding</keyword>
<dbReference type="SUPFAM" id="SSF52540">
    <property type="entry name" value="P-loop containing nucleoside triphosphate hydrolases"/>
    <property type="match status" value="1"/>
</dbReference>
<keyword evidence="2 5" id="KW-0545">Nucleotide biosynthesis</keyword>
<evidence type="ECO:0000256" key="2">
    <source>
        <dbReference type="ARBA" id="ARBA00022727"/>
    </source>
</evidence>
<name>A0A2M9A7B2_9BACT</name>
<feature type="binding site" evidence="5">
    <location>
        <position position="178"/>
    </location>
    <ligand>
        <name>ATP</name>
        <dbReference type="ChEBI" id="CHEBI:30616"/>
    </ligand>
</feature>
<evidence type="ECO:0000256" key="3">
    <source>
        <dbReference type="ARBA" id="ARBA00022741"/>
    </source>
</evidence>
<keyword evidence="5" id="KW-0963">Cytoplasm</keyword>
<comment type="caution">
    <text evidence="8">The sequence shown here is derived from an EMBL/GenBank/DDBJ whole genome shotgun (WGS) entry which is preliminary data.</text>
</comment>
<comment type="pathway">
    <text evidence="5">Purine metabolism; AMP biosynthesis via salvage pathway; AMP from ADP: step 1/1.</text>
</comment>
<proteinExistence type="inferred from homology"/>
<keyword evidence="9" id="KW-1185">Reference proteome</keyword>
<evidence type="ECO:0000256" key="4">
    <source>
        <dbReference type="ARBA" id="ARBA00022777"/>
    </source>
</evidence>
<comment type="catalytic activity">
    <reaction evidence="5 7">
        <text>AMP + ATP = 2 ADP</text>
        <dbReference type="Rhea" id="RHEA:12973"/>
        <dbReference type="ChEBI" id="CHEBI:30616"/>
        <dbReference type="ChEBI" id="CHEBI:456215"/>
        <dbReference type="ChEBI" id="CHEBI:456216"/>
        <dbReference type="EC" id="2.7.4.3"/>
    </reaction>
</comment>
<comment type="similarity">
    <text evidence="5 6">Belongs to the adenylate kinase family.</text>
</comment>
<comment type="subcellular location">
    <subcellularLocation>
        <location evidence="5 7">Cytoplasm</location>
    </subcellularLocation>
</comment>
<accession>A0A2M9A7B2</accession>
<evidence type="ECO:0000256" key="6">
    <source>
        <dbReference type="RuleBase" id="RU003330"/>
    </source>
</evidence>
<feature type="binding site" evidence="5">
    <location>
        <position position="139"/>
    </location>
    <ligand>
        <name>AMP</name>
        <dbReference type="ChEBI" id="CHEBI:456215"/>
    </ligand>
</feature>
<dbReference type="GO" id="GO:0005524">
    <property type="term" value="F:ATP binding"/>
    <property type="evidence" value="ECO:0007669"/>
    <property type="project" value="UniProtKB-UniRule"/>
</dbReference>
<dbReference type="Proteomes" id="UP000231134">
    <property type="component" value="Unassembled WGS sequence"/>
</dbReference>
<evidence type="ECO:0000256" key="1">
    <source>
        <dbReference type="ARBA" id="ARBA00022679"/>
    </source>
</evidence>
<evidence type="ECO:0000256" key="5">
    <source>
        <dbReference type="HAMAP-Rule" id="MF_00235"/>
    </source>
</evidence>
<evidence type="ECO:0000313" key="9">
    <source>
        <dbReference type="Proteomes" id="UP000231134"/>
    </source>
</evidence>
<gene>
    <name evidence="5" type="primary">adk</name>
    <name evidence="8" type="ORF">BGX16_1576</name>
</gene>
<dbReference type="PROSITE" id="PS00113">
    <property type="entry name" value="ADENYLATE_KINASE"/>
    <property type="match status" value="1"/>
</dbReference>
<feature type="binding site" evidence="5">
    <location>
        <position position="133"/>
    </location>
    <ligand>
        <name>ATP</name>
        <dbReference type="ChEBI" id="CHEBI:30616"/>
    </ligand>
</feature>
<dbReference type="GO" id="GO:0005737">
    <property type="term" value="C:cytoplasm"/>
    <property type="evidence" value="ECO:0007669"/>
    <property type="project" value="UniProtKB-SubCell"/>
</dbReference>
<dbReference type="RefSeq" id="WP_100425548.1">
    <property type="nucleotide sequence ID" value="NZ_JAQXKX010000020.1"/>
</dbReference>
<keyword evidence="4 5" id="KW-0418">Kinase</keyword>
<dbReference type="OrthoDB" id="9805030at2"/>
<feature type="binding site" evidence="5">
    <location>
        <position position="102"/>
    </location>
    <ligand>
        <name>AMP</name>
        <dbReference type="ChEBI" id="CHEBI:456215"/>
    </ligand>
</feature>
<dbReference type="InterPro" id="IPR000850">
    <property type="entry name" value="Adenylat/UMP-CMP_kin"/>
</dbReference>
<evidence type="ECO:0000256" key="7">
    <source>
        <dbReference type="RuleBase" id="RU003331"/>
    </source>
</evidence>
<evidence type="ECO:0000313" key="8">
    <source>
        <dbReference type="EMBL" id="PJJ41592.1"/>
    </source>
</evidence>
<dbReference type="InterPro" id="IPR027417">
    <property type="entry name" value="P-loop_NTPase"/>
</dbReference>
<dbReference type="Pfam" id="PF00406">
    <property type="entry name" value="ADK"/>
    <property type="match status" value="1"/>
</dbReference>
<dbReference type="EC" id="2.7.4.3" evidence="5 7"/>
<dbReference type="PRINTS" id="PR00094">
    <property type="entry name" value="ADENYLTKNASE"/>
</dbReference>
<comment type="subunit">
    <text evidence="5 7">Monomer.</text>
</comment>
<feature type="binding site" evidence="5">
    <location>
        <begin position="60"/>
        <end position="62"/>
    </location>
    <ligand>
        <name>AMP</name>
        <dbReference type="ChEBI" id="CHEBI:456215"/>
    </ligand>
</feature>
<dbReference type="HAMAP" id="MF_00235">
    <property type="entry name" value="Adenylate_kinase_Adk"/>
    <property type="match status" value="1"/>
</dbReference>
<keyword evidence="5 7" id="KW-0067">ATP-binding</keyword>
<dbReference type="AlphaFoldDB" id="A0A2M9A7B2"/>
<dbReference type="InterPro" id="IPR033690">
    <property type="entry name" value="Adenylat_kinase_CS"/>
</dbReference>
<dbReference type="EMBL" id="PGEX01000001">
    <property type="protein sequence ID" value="PJJ41592.1"/>
    <property type="molecule type" value="Genomic_DNA"/>
</dbReference>
<keyword evidence="1 5" id="KW-0808">Transferase</keyword>
<dbReference type="PANTHER" id="PTHR23359">
    <property type="entry name" value="NUCLEOTIDE KINASE"/>
    <property type="match status" value="1"/>
</dbReference>
<feature type="binding site" evidence="5">
    <location>
        <position position="35"/>
    </location>
    <ligand>
        <name>AMP</name>
        <dbReference type="ChEBI" id="CHEBI:456215"/>
    </ligand>
</feature>
<organism evidence="8 9">
    <name type="scientific">Hallerella succinigenes</name>
    <dbReference type="NCBI Taxonomy" id="1896222"/>
    <lineage>
        <taxon>Bacteria</taxon>
        <taxon>Pseudomonadati</taxon>
        <taxon>Fibrobacterota</taxon>
        <taxon>Fibrobacteria</taxon>
        <taxon>Fibrobacterales</taxon>
        <taxon>Fibrobacteraceae</taxon>
        <taxon>Hallerella</taxon>
    </lineage>
</organism>
<sequence length="199" mass="21434">MAQISAVLIFGAPGSGKGTVGAKLAATTALKHLSTGDIFRGIAPSSESGKLLASYSSKGLLVPDEATVEIFGRYVEGLVNTNKLNPAKDTLLLDGIPRTVAQVDLIKPIVDVKHIFVLDIKDEATIVARLLNRAKIEGRKDDADENVIKNRLNVYKESTAKVLEKYDPSIISHITGDNTPDEVFLDVLKAYVDFTKSAK</sequence>
<comment type="caution">
    <text evidence="5">Lacks conserved residue(s) required for the propagation of feature annotation.</text>
</comment>
<dbReference type="UniPathway" id="UPA00588">
    <property type="reaction ID" value="UER00649"/>
</dbReference>
<dbReference type="GO" id="GO:0004017">
    <property type="term" value="F:AMP kinase activity"/>
    <property type="evidence" value="ECO:0007669"/>
    <property type="project" value="UniProtKB-UniRule"/>
</dbReference>
<feature type="binding site" evidence="5">
    <location>
        <position position="151"/>
    </location>
    <ligand>
        <name>AMP</name>
        <dbReference type="ChEBI" id="CHEBI:456215"/>
    </ligand>
</feature>
<feature type="binding site" evidence="5">
    <location>
        <position position="40"/>
    </location>
    <ligand>
        <name>AMP</name>
        <dbReference type="ChEBI" id="CHEBI:456215"/>
    </ligand>
</feature>
<comment type="domain">
    <text evidence="5">Consists of three domains, a large central CORE domain and two small peripheral domains, NMPbind and LID, which undergo movements during catalysis. The LID domain closes over the site of phosphoryl transfer upon ATP binding. Assembling and dissambling the active center during each catalytic cycle provides an effective means to prevent ATP hydrolysis.</text>
</comment>
<reference evidence="8 9" key="1">
    <citation type="submission" date="2017-11" db="EMBL/GenBank/DDBJ databases">
        <title>Animal gut microbial communities from fecal samples from Wisconsin, USA.</title>
        <authorList>
            <person name="Neumann A."/>
        </authorList>
    </citation>
    <scope>NUCLEOTIDE SEQUENCE [LARGE SCALE GENOMIC DNA]</scope>
    <source>
        <strain evidence="8 9">UWS3</strain>
    </source>
</reference>